<dbReference type="Pfam" id="PF00557">
    <property type="entry name" value="Peptidase_M24"/>
    <property type="match status" value="1"/>
</dbReference>
<dbReference type="Gene3D" id="3.90.230.10">
    <property type="entry name" value="Creatinase/methionine aminopeptidase superfamily"/>
    <property type="match status" value="1"/>
</dbReference>
<accession>A0A4S4FL90</accession>
<dbReference type="InterPro" id="IPR036005">
    <property type="entry name" value="Creatinase/aminopeptidase-like"/>
</dbReference>
<dbReference type="EMBL" id="SSSM01000005">
    <property type="protein sequence ID" value="THG30085.1"/>
    <property type="molecule type" value="Genomic_DNA"/>
</dbReference>
<dbReference type="Proteomes" id="UP000309133">
    <property type="component" value="Unassembled WGS sequence"/>
</dbReference>
<feature type="domain" description="Peptidase M24" evidence="1">
    <location>
        <begin position="18"/>
        <end position="212"/>
    </location>
</feature>
<name>A0A4S4FL90_9MICO</name>
<keyword evidence="3" id="KW-1185">Reference proteome</keyword>
<evidence type="ECO:0000313" key="2">
    <source>
        <dbReference type="EMBL" id="THG30085.1"/>
    </source>
</evidence>
<dbReference type="AlphaFoldDB" id="A0A4S4FL90"/>
<dbReference type="InterPro" id="IPR000994">
    <property type="entry name" value="Pept_M24"/>
</dbReference>
<keyword evidence="2" id="KW-0378">Hydrolase</keyword>
<comment type="caution">
    <text evidence="2">The sequence shown here is derived from an EMBL/GenBank/DDBJ whole genome shotgun (WGS) entry which is preliminary data.</text>
</comment>
<sequence>MYDPEQGTPDQPPMGLIAAQDLAREIVRRVEPLIVEGVTELELERDVLRLGRELGSDAPWTTPTTRIGIGTTVCHPAFPMQDRAAVLGDTVIIDVNPVLDGWLGDYCESFVVGADSEADALVAAVREIQLAMIELVVPGMPASELYAIGAALVAERNLKVLDLLDNFGHSQDSAFAAHGFIDSTNHAPMWGGWTVEPQLGRHGRGAKFEEIIWLAPGRSPVVV</sequence>
<dbReference type="InterPro" id="IPR050659">
    <property type="entry name" value="Peptidase_M24B"/>
</dbReference>
<dbReference type="SUPFAM" id="SSF55920">
    <property type="entry name" value="Creatinase/aminopeptidase"/>
    <property type="match status" value="1"/>
</dbReference>
<dbReference type="PANTHER" id="PTHR46112:SF2">
    <property type="entry name" value="XAA-PRO AMINOPEPTIDASE P-RELATED"/>
    <property type="match status" value="1"/>
</dbReference>
<dbReference type="GO" id="GO:0004177">
    <property type="term" value="F:aminopeptidase activity"/>
    <property type="evidence" value="ECO:0007669"/>
    <property type="project" value="UniProtKB-KW"/>
</dbReference>
<protein>
    <submittedName>
        <fullName evidence="2">Aminopeptidase P family protein</fullName>
    </submittedName>
</protein>
<keyword evidence="2" id="KW-0645">Protease</keyword>
<reference evidence="2 3" key="1">
    <citation type="submission" date="2019-04" db="EMBL/GenBank/DDBJ databases">
        <authorList>
            <person name="Jiang L."/>
        </authorList>
    </citation>
    <scope>NUCLEOTIDE SEQUENCE [LARGE SCALE GENOMIC DNA]</scope>
    <source>
        <strain evidence="2 3">YIM 131853</strain>
    </source>
</reference>
<proteinExistence type="predicted"/>
<evidence type="ECO:0000313" key="3">
    <source>
        <dbReference type="Proteomes" id="UP000309133"/>
    </source>
</evidence>
<gene>
    <name evidence="2" type="ORF">E6C64_15730</name>
</gene>
<keyword evidence="2" id="KW-0031">Aminopeptidase</keyword>
<dbReference type="PANTHER" id="PTHR46112">
    <property type="entry name" value="AMINOPEPTIDASE"/>
    <property type="match status" value="1"/>
</dbReference>
<evidence type="ECO:0000259" key="1">
    <source>
        <dbReference type="Pfam" id="PF00557"/>
    </source>
</evidence>
<dbReference type="CDD" id="cd01066">
    <property type="entry name" value="APP_MetAP"/>
    <property type="match status" value="1"/>
</dbReference>
<organism evidence="2 3">
    <name type="scientific">Naasia lichenicola</name>
    <dbReference type="NCBI Taxonomy" id="2565933"/>
    <lineage>
        <taxon>Bacteria</taxon>
        <taxon>Bacillati</taxon>
        <taxon>Actinomycetota</taxon>
        <taxon>Actinomycetes</taxon>
        <taxon>Micrococcales</taxon>
        <taxon>Microbacteriaceae</taxon>
        <taxon>Naasia</taxon>
    </lineage>
</organism>